<name>A0AAV1VKR0_9STRA</name>
<evidence type="ECO:0000256" key="1">
    <source>
        <dbReference type="SAM" id="MobiDB-lite"/>
    </source>
</evidence>
<evidence type="ECO:0000313" key="3">
    <source>
        <dbReference type="Proteomes" id="UP001162060"/>
    </source>
</evidence>
<proteinExistence type="predicted"/>
<feature type="region of interest" description="Disordered" evidence="1">
    <location>
        <begin position="1"/>
        <end position="30"/>
    </location>
</feature>
<evidence type="ECO:0000313" key="2">
    <source>
        <dbReference type="EMBL" id="CAK7946843.1"/>
    </source>
</evidence>
<gene>
    <name evidence="2" type="ORF">PM001_LOCUS31993</name>
</gene>
<dbReference type="AlphaFoldDB" id="A0AAV1VKR0"/>
<dbReference type="Proteomes" id="UP001162060">
    <property type="component" value="Unassembled WGS sequence"/>
</dbReference>
<organism evidence="2 3">
    <name type="scientific">Peronospora matthiolae</name>
    <dbReference type="NCBI Taxonomy" id="2874970"/>
    <lineage>
        <taxon>Eukaryota</taxon>
        <taxon>Sar</taxon>
        <taxon>Stramenopiles</taxon>
        <taxon>Oomycota</taxon>
        <taxon>Peronosporomycetes</taxon>
        <taxon>Peronosporales</taxon>
        <taxon>Peronosporaceae</taxon>
        <taxon>Peronospora</taxon>
    </lineage>
</organism>
<dbReference type="EMBL" id="CAKLBY020000377">
    <property type="protein sequence ID" value="CAK7946843.1"/>
    <property type="molecule type" value="Genomic_DNA"/>
</dbReference>
<comment type="caution">
    <text evidence="2">The sequence shown here is derived from an EMBL/GenBank/DDBJ whole genome shotgun (WGS) entry which is preliminary data.</text>
</comment>
<sequence length="103" mass="11730">MLRQCPPFGDAYSAHSVFPPPPPPLEDSRGGQRYLVERLLNHRDVNWTSDELSRPVARLSPSWDSWEPRSQLMVDVLGLSRQYDAAHPVPQKDPPEKVFPARS</sequence>
<accession>A0AAV1VKR0</accession>
<reference evidence="2" key="1">
    <citation type="submission" date="2024-01" db="EMBL/GenBank/DDBJ databases">
        <authorList>
            <person name="Webb A."/>
        </authorList>
    </citation>
    <scope>NUCLEOTIDE SEQUENCE</scope>
    <source>
        <strain evidence="2">Pm1</strain>
    </source>
</reference>
<protein>
    <submittedName>
        <fullName evidence="2">Uncharacterized protein</fullName>
    </submittedName>
</protein>